<organism evidence="1 2">
    <name type="scientific">Elysia crispata</name>
    <name type="common">lettuce slug</name>
    <dbReference type="NCBI Taxonomy" id="231223"/>
    <lineage>
        <taxon>Eukaryota</taxon>
        <taxon>Metazoa</taxon>
        <taxon>Spiralia</taxon>
        <taxon>Lophotrochozoa</taxon>
        <taxon>Mollusca</taxon>
        <taxon>Gastropoda</taxon>
        <taxon>Heterobranchia</taxon>
        <taxon>Euthyneura</taxon>
        <taxon>Panpulmonata</taxon>
        <taxon>Sacoglossa</taxon>
        <taxon>Placobranchoidea</taxon>
        <taxon>Plakobranchidae</taxon>
        <taxon>Elysia</taxon>
    </lineage>
</organism>
<protein>
    <recommendedName>
        <fullName evidence="3">Alkaline phosphatase</fullName>
    </recommendedName>
</protein>
<dbReference type="EMBL" id="JAWDGP010007109">
    <property type="protein sequence ID" value="KAK3729874.1"/>
    <property type="molecule type" value="Genomic_DNA"/>
</dbReference>
<evidence type="ECO:0000313" key="1">
    <source>
        <dbReference type="EMBL" id="KAK3729874.1"/>
    </source>
</evidence>
<keyword evidence="2" id="KW-1185">Reference proteome</keyword>
<name>A0AAE1CRN1_9GAST</name>
<evidence type="ECO:0008006" key="3">
    <source>
        <dbReference type="Google" id="ProtNLM"/>
    </source>
</evidence>
<sequence length="128" mass="14423">MLISWMSGNFHREQSRKFQMEYAKRMVKRRKIELALGHRGDNGAIPIPLVDQGRGDPRNILAVILDGIGVSLPKAKQKLESSGTDQPDREFSTAHNLVIMQPRAYNIMQCTTTVHIKSPELGDPDWGL</sequence>
<gene>
    <name evidence="1" type="ORF">RRG08_044078</name>
</gene>
<reference evidence="1" key="1">
    <citation type="journal article" date="2023" name="G3 (Bethesda)">
        <title>A reference genome for the long-term kleptoplast-retaining sea slug Elysia crispata morphotype clarki.</title>
        <authorList>
            <person name="Eastman K.E."/>
            <person name="Pendleton A.L."/>
            <person name="Shaikh M.A."/>
            <person name="Suttiyut T."/>
            <person name="Ogas R."/>
            <person name="Tomko P."/>
            <person name="Gavelis G."/>
            <person name="Widhalm J.R."/>
            <person name="Wisecaver J.H."/>
        </authorList>
    </citation>
    <scope>NUCLEOTIDE SEQUENCE</scope>
    <source>
        <strain evidence="1">ECLA1</strain>
    </source>
</reference>
<comment type="caution">
    <text evidence="1">The sequence shown here is derived from an EMBL/GenBank/DDBJ whole genome shotgun (WGS) entry which is preliminary data.</text>
</comment>
<dbReference type="AlphaFoldDB" id="A0AAE1CRN1"/>
<accession>A0AAE1CRN1</accession>
<evidence type="ECO:0000313" key="2">
    <source>
        <dbReference type="Proteomes" id="UP001283361"/>
    </source>
</evidence>
<dbReference type="Proteomes" id="UP001283361">
    <property type="component" value="Unassembled WGS sequence"/>
</dbReference>
<proteinExistence type="predicted"/>